<dbReference type="Pfam" id="PF05241">
    <property type="entry name" value="EBP"/>
    <property type="match status" value="1"/>
</dbReference>
<dbReference type="STRING" id="43265.A0A545V3R5"/>
<dbReference type="GO" id="GO:0005783">
    <property type="term" value="C:endoplasmic reticulum"/>
    <property type="evidence" value="ECO:0007669"/>
    <property type="project" value="TreeGrafter"/>
</dbReference>
<dbReference type="EMBL" id="SPUK01000006">
    <property type="protein sequence ID" value="TQV96369.1"/>
    <property type="molecule type" value="Genomic_DNA"/>
</dbReference>
<dbReference type="GO" id="GO:0047750">
    <property type="term" value="F:cholestenol delta-isomerase activity"/>
    <property type="evidence" value="ECO:0007669"/>
    <property type="project" value="InterPro"/>
</dbReference>
<keyword evidence="9 13" id="KW-0472">Membrane</keyword>
<dbReference type="PANTHER" id="PTHR14207:SF0">
    <property type="entry name" value="3-BETA-HYDROXYSTEROID-DELTA(8),DELTA(7)-ISOMERASE"/>
    <property type="match status" value="1"/>
</dbReference>
<evidence type="ECO:0000313" key="16">
    <source>
        <dbReference type="EMBL" id="TQV96369.1"/>
    </source>
</evidence>
<reference evidence="16 17" key="1">
    <citation type="journal article" date="2019" name="Appl. Microbiol. Biotechnol.">
        <title>Genome sequence of Isaria javanica and comparative genome analysis insights into family S53 peptidase evolution in fungal entomopathogens.</title>
        <authorList>
            <person name="Lin R."/>
            <person name="Zhang X."/>
            <person name="Xin B."/>
            <person name="Zou M."/>
            <person name="Gao Y."/>
            <person name="Qin F."/>
            <person name="Hu Q."/>
            <person name="Xie B."/>
            <person name="Cheng X."/>
        </authorList>
    </citation>
    <scope>NUCLEOTIDE SEQUENCE [LARGE SCALE GENOMIC DNA]</scope>
    <source>
        <strain evidence="16 17">IJ1G</strain>
    </source>
</reference>
<evidence type="ECO:0000256" key="3">
    <source>
        <dbReference type="ARBA" id="ARBA00022516"/>
    </source>
</evidence>
<evidence type="ECO:0000256" key="11">
    <source>
        <dbReference type="ARBA" id="ARBA00023221"/>
    </source>
</evidence>
<dbReference type="GO" id="GO:0000247">
    <property type="term" value="F:C-8 sterol isomerase activity"/>
    <property type="evidence" value="ECO:0007669"/>
    <property type="project" value="TreeGrafter"/>
</dbReference>
<keyword evidence="11" id="KW-0753">Steroid metabolism</keyword>
<evidence type="ECO:0000256" key="12">
    <source>
        <dbReference type="ARBA" id="ARBA00023235"/>
    </source>
</evidence>
<comment type="subcellular location">
    <subcellularLocation>
        <location evidence="1">Membrane</location>
        <topology evidence="1">Multi-pass membrane protein</topology>
    </subcellularLocation>
</comment>
<keyword evidence="3" id="KW-0444">Lipid biosynthesis</keyword>
<evidence type="ECO:0000256" key="1">
    <source>
        <dbReference type="ARBA" id="ARBA00004141"/>
    </source>
</evidence>
<dbReference type="InterPro" id="IPR007905">
    <property type="entry name" value="EBP"/>
</dbReference>
<dbReference type="InterPro" id="IPR033118">
    <property type="entry name" value="EXPERA"/>
</dbReference>
<evidence type="ECO:0000256" key="13">
    <source>
        <dbReference type="PROSITE-ProRule" id="PRU01087"/>
    </source>
</evidence>
<proteinExistence type="inferred from homology"/>
<feature type="domain" description="EXPERA" evidence="15">
    <location>
        <begin position="57"/>
        <end position="203"/>
    </location>
</feature>
<protein>
    <submittedName>
        <fullName evidence="16">3-beta-hydroxysteroid-Delta(8), Delta(7)-isomerase</fullName>
    </submittedName>
</protein>
<dbReference type="PROSITE" id="PS51751">
    <property type="entry name" value="EXPERA"/>
    <property type="match status" value="1"/>
</dbReference>
<evidence type="ECO:0000256" key="2">
    <source>
        <dbReference type="ARBA" id="ARBA00008337"/>
    </source>
</evidence>
<keyword evidence="7" id="KW-0756">Sterol biosynthesis</keyword>
<evidence type="ECO:0000256" key="14">
    <source>
        <dbReference type="SAM" id="Phobius"/>
    </source>
</evidence>
<evidence type="ECO:0000256" key="6">
    <source>
        <dbReference type="ARBA" id="ARBA00022989"/>
    </source>
</evidence>
<evidence type="ECO:0000259" key="15">
    <source>
        <dbReference type="PROSITE" id="PS51751"/>
    </source>
</evidence>
<dbReference type="GO" id="GO:0016020">
    <property type="term" value="C:membrane"/>
    <property type="evidence" value="ECO:0007669"/>
    <property type="project" value="UniProtKB-SubCell"/>
</dbReference>
<comment type="similarity">
    <text evidence="2">Belongs to the EBP family.</text>
</comment>
<evidence type="ECO:0000256" key="9">
    <source>
        <dbReference type="ARBA" id="ARBA00023136"/>
    </source>
</evidence>
<dbReference type="Proteomes" id="UP000315783">
    <property type="component" value="Unassembled WGS sequence"/>
</dbReference>
<dbReference type="GO" id="GO:0016126">
    <property type="term" value="P:sterol biosynthetic process"/>
    <property type="evidence" value="ECO:0007669"/>
    <property type="project" value="UniProtKB-KW"/>
</dbReference>
<keyword evidence="10" id="KW-1207">Sterol metabolism</keyword>
<keyword evidence="5" id="KW-0752">Steroid biosynthesis</keyword>
<feature type="transmembrane region" description="Helical" evidence="14">
    <location>
        <begin position="26"/>
        <end position="47"/>
    </location>
</feature>
<keyword evidence="12 16" id="KW-0413">Isomerase</keyword>
<feature type="transmembrane region" description="Helical" evidence="14">
    <location>
        <begin position="59"/>
        <end position="75"/>
    </location>
</feature>
<keyword evidence="4 13" id="KW-0812">Transmembrane</keyword>
<comment type="caution">
    <text evidence="16">The sequence shown here is derived from an EMBL/GenBank/DDBJ whole genome shotgun (WGS) entry which is preliminary data.</text>
</comment>
<keyword evidence="8" id="KW-0443">Lipid metabolism</keyword>
<dbReference type="AlphaFoldDB" id="A0A545V3R5"/>
<evidence type="ECO:0000256" key="10">
    <source>
        <dbReference type="ARBA" id="ARBA00023166"/>
    </source>
</evidence>
<feature type="transmembrane region" description="Helical" evidence="14">
    <location>
        <begin position="112"/>
        <end position="137"/>
    </location>
</feature>
<evidence type="ECO:0000256" key="7">
    <source>
        <dbReference type="ARBA" id="ARBA00023011"/>
    </source>
</evidence>
<keyword evidence="17" id="KW-1185">Reference proteome</keyword>
<feature type="transmembrane region" description="Helical" evidence="14">
    <location>
        <begin position="149"/>
        <end position="170"/>
    </location>
</feature>
<evidence type="ECO:0000256" key="5">
    <source>
        <dbReference type="ARBA" id="ARBA00022955"/>
    </source>
</evidence>
<evidence type="ECO:0000256" key="4">
    <source>
        <dbReference type="ARBA" id="ARBA00022692"/>
    </source>
</evidence>
<evidence type="ECO:0000313" key="17">
    <source>
        <dbReference type="Proteomes" id="UP000315783"/>
    </source>
</evidence>
<accession>A0A545V3R5</accession>
<name>A0A545V3R5_9HYPO</name>
<dbReference type="PANTHER" id="PTHR14207">
    <property type="entry name" value="STEROL ISOMERASE"/>
    <property type="match status" value="1"/>
</dbReference>
<keyword evidence="6 13" id="KW-1133">Transmembrane helix</keyword>
<dbReference type="OrthoDB" id="58557at2759"/>
<gene>
    <name evidence="16" type="ORF">IF1G_04952</name>
</gene>
<dbReference type="GO" id="GO:0004769">
    <property type="term" value="F:steroid Delta-isomerase activity"/>
    <property type="evidence" value="ECO:0007669"/>
    <property type="project" value="TreeGrafter"/>
</dbReference>
<organism evidence="16 17">
    <name type="scientific">Cordyceps javanica</name>
    <dbReference type="NCBI Taxonomy" id="43265"/>
    <lineage>
        <taxon>Eukaryota</taxon>
        <taxon>Fungi</taxon>
        <taxon>Dikarya</taxon>
        <taxon>Ascomycota</taxon>
        <taxon>Pezizomycotina</taxon>
        <taxon>Sordariomycetes</taxon>
        <taxon>Hypocreomycetidae</taxon>
        <taxon>Hypocreales</taxon>
        <taxon>Cordycipitaceae</taxon>
        <taxon>Cordyceps</taxon>
    </lineage>
</organism>
<sequence length="227" mass="25419">MAAANHSYYPPNVVIDGYVANTLSTVQILGIFTSTLASILVPCFFLIRRVRPSLPAGEMATALWFVLCGVIHLGLEGHYARHEHHIGASSHVLSQLWKEYSLSDSRYLTRDSFLACMESITAFLWGPLAFLCAYGVVRGSAWRHPAQSVLSLGQLYGDLLYYGTCTYEFFVRGLEFSRPEPYYFVGYYVLLNAFWIVIPSVLLLSSVRATTGAFAELERLNAKAKKR</sequence>
<evidence type="ECO:0000256" key="8">
    <source>
        <dbReference type="ARBA" id="ARBA00023098"/>
    </source>
</evidence>
<feature type="transmembrane region" description="Helical" evidence="14">
    <location>
        <begin position="182"/>
        <end position="204"/>
    </location>
</feature>